<dbReference type="PROSITE" id="PS50010">
    <property type="entry name" value="DH_2"/>
    <property type="match status" value="1"/>
</dbReference>
<dbReference type="PANTHER" id="PTHR16777">
    <property type="entry name" value="PROTEIN ECT2"/>
    <property type="match status" value="1"/>
</dbReference>
<dbReference type="InterPro" id="IPR000219">
    <property type="entry name" value="DH_dom"/>
</dbReference>
<reference evidence="3 4" key="1">
    <citation type="submission" date="2021-08" db="EMBL/GenBank/DDBJ databases">
        <title>Draft Genome Sequence of Phanerochaete sordida strain YK-624.</title>
        <authorList>
            <person name="Mori T."/>
            <person name="Dohra H."/>
            <person name="Suzuki T."/>
            <person name="Kawagishi H."/>
            <person name="Hirai H."/>
        </authorList>
    </citation>
    <scope>NUCLEOTIDE SEQUENCE [LARGE SCALE GENOMIC DNA]</scope>
    <source>
        <strain evidence="3 4">YK-624</strain>
    </source>
</reference>
<dbReference type="Gene3D" id="1.20.900.10">
    <property type="entry name" value="Dbl homology (DH) domain"/>
    <property type="match status" value="1"/>
</dbReference>
<sequence length="519" mass="58155">MDRQGMIHHYVCAHSDFLLRLRAIVRIFVVPLRRKHSKVWLPGVPKELARLFDWLEDIVNLHGSIADKLEEATAPWHSGDIVRGFARVLRGFVPRFEVYQPYIVRVDEARTILDDCVVSRDDEFGEFLRLREALPDCGGHSLADLLLEPVEHLYGSVDAFKELGQLTPPSHPDHLPSLSLYQSTRMIVHVMHEVKIREDEYDFVKSMAAHIEGLLPSVQLARRERRLLWHGELVYHLPHAKNDAHGRRNSYAKSTPTVLAPGSKSRHRTPTIVVSPCPDSPAMDESRRWSKSMGKRPERPPGAQSLAVQASIFTDVLLLTESVDRPGADGQEKSRLLLDIGISKILNISPQEGIGTSSGLSSVALSLLPLGQSDLQAGSIPEGSIAITATLSLPANPEERDVALQALRRCHAYTLCSLSFPSHAGTYLPHGPDVDLKEDTRQGVEAILLSGLPLPKSPSLQLRDNQRLRIEVSKNTEGRDGSDADREREERGWWTLRFQQVLREMQRRDPVLSLSMFGE</sequence>
<dbReference type="Proteomes" id="UP000703269">
    <property type="component" value="Unassembled WGS sequence"/>
</dbReference>
<protein>
    <submittedName>
        <fullName evidence="3">RhoGEF domain-containing protein</fullName>
    </submittedName>
</protein>
<feature type="region of interest" description="Disordered" evidence="1">
    <location>
        <begin position="463"/>
        <end position="486"/>
    </location>
</feature>
<evidence type="ECO:0000313" key="4">
    <source>
        <dbReference type="Proteomes" id="UP000703269"/>
    </source>
</evidence>
<dbReference type="Pfam" id="PF00621">
    <property type="entry name" value="RhoGEF"/>
    <property type="match status" value="1"/>
</dbReference>
<feature type="domain" description="DH" evidence="2">
    <location>
        <begin position="2"/>
        <end position="194"/>
    </location>
</feature>
<dbReference type="GO" id="GO:0005634">
    <property type="term" value="C:nucleus"/>
    <property type="evidence" value="ECO:0007669"/>
    <property type="project" value="InterPro"/>
</dbReference>
<dbReference type="InterPro" id="IPR026817">
    <property type="entry name" value="Ect2"/>
</dbReference>
<evidence type="ECO:0000256" key="1">
    <source>
        <dbReference type="SAM" id="MobiDB-lite"/>
    </source>
</evidence>
<dbReference type="SUPFAM" id="SSF48065">
    <property type="entry name" value="DBL homology domain (DH-domain)"/>
    <property type="match status" value="1"/>
</dbReference>
<dbReference type="OrthoDB" id="1716625at2759"/>
<dbReference type="InterPro" id="IPR035899">
    <property type="entry name" value="DBL_dom_sf"/>
</dbReference>
<evidence type="ECO:0000313" key="3">
    <source>
        <dbReference type="EMBL" id="GJE93612.1"/>
    </source>
</evidence>
<keyword evidence="4" id="KW-1185">Reference proteome</keyword>
<dbReference type="SMART" id="SM00325">
    <property type="entry name" value="RhoGEF"/>
    <property type="match status" value="1"/>
</dbReference>
<dbReference type="GO" id="GO:0000281">
    <property type="term" value="P:mitotic cytokinesis"/>
    <property type="evidence" value="ECO:0007669"/>
    <property type="project" value="TreeGrafter"/>
</dbReference>
<name>A0A9P3LH08_9APHY</name>
<organism evidence="3 4">
    <name type="scientific">Phanerochaete sordida</name>
    <dbReference type="NCBI Taxonomy" id="48140"/>
    <lineage>
        <taxon>Eukaryota</taxon>
        <taxon>Fungi</taxon>
        <taxon>Dikarya</taxon>
        <taxon>Basidiomycota</taxon>
        <taxon>Agaricomycotina</taxon>
        <taxon>Agaricomycetes</taxon>
        <taxon>Polyporales</taxon>
        <taxon>Phanerochaetaceae</taxon>
        <taxon>Phanerochaete</taxon>
    </lineage>
</organism>
<gene>
    <name evidence="3" type="ORF">PsYK624_097720</name>
</gene>
<comment type="caution">
    <text evidence="3">The sequence shown here is derived from an EMBL/GenBank/DDBJ whole genome shotgun (WGS) entry which is preliminary data.</text>
</comment>
<dbReference type="GO" id="GO:0005096">
    <property type="term" value="F:GTPase activator activity"/>
    <property type="evidence" value="ECO:0007669"/>
    <property type="project" value="InterPro"/>
</dbReference>
<proteinExistence type="predicted"/>
<dbReference type="GO" id="GO:0005938">
    <property type="term" value="C:cell cortex"/>
    <property type="evidence" value="ECO:0007669"/>
    <property type="project" value="TreeGrafter"/>
</dbReference>
<feature type="compositionally biased region" description="Basic and acidic residues" evidence="1">
    <location>
        <begin position="464"/>
        <end position="486"/>
    </location>
</feature>
<dbReference type="PANTHER" id="PTHR16777:SF2">
    <property type="entry name" value="PROTEIN ECT2"/>
    <property type="match status" value="1"/>
</dbReference>
<dbReference type="EMBL" id="BPQB01000033">
    <property type="protein sequence ID" value="GJE93612.1"/>
    <property type="molecule type" value="Genomic_DNA"/>
</dbReference>
<dbReference type="AlphaFoldDB" id="A0A9P3LH08"/>
<feature type="region of interest" description="Disordered" evidence="1">
    <location>
        <begin position="244"/>
        <end position="303"/>
    </location>
</feature>
<accession>A0A9P3LH08</accession>
<dbReference type="GO" id="GO:0005085">
    <property type="term" value="F:guanyl-nucleotide exchange factor activity"/>
    <property type="evidence" value="ECO:0007669"/>
    <property type="project" value="InterPro"/>
</dbReference>
<dbReference type="GO" id="GO:2000431">
    <property type="term" value="P:regulation of cytokinesis, actomyosin contractile ring assembly"/>
    <property type="evidence" value="ECO:0007669"/>
    <property type="project" value="InterPro"/>
</dbReference>
<evidence type="ECO:0000259" key="2">
    <source>
        <dbReference type="PROSITE" id="PS50010"/>
    </source>
</evidence>